<feature type="region of interest" description="Disordered" evidence="1">
    <location>
        <begin position="95"/>
        <end position="115"/>
    </location>
</feature>
<dbReference type="OrthoDB" id="3176171at2759"/>
<keyword evidence="3" id="KW-1185">Reference proteome</keyword>
<evidence type="ECO:0000313" key="2">
    <source>
        <dbReference type="EMBL" id="VDM05654.1"/>
    </source>
</evidence>
<feature type="compositionally biased region" description="Polar residues" evidence="1">
    <location>
        <begin position="61"/>
        <end position="72"/>
    </location>
</feature>
<name>A0A3P7DPV2_SCHSO</name>
<gene>
    <name evidence="2" type="ORF">SSLN_LOCUS19268</name>
</gene>
<reference evidence="2 3" key="1">
    <citation type="submission" date="2018-11" db="EMBL/GenBank/DDBJ databases">
        <authorList>
            <consortium name="Pathogen Informatics"/>
        </authorList>
    </citation>
    <scope>NUCLEOTIDE SEQUENCE [LARGE SCALE GENOMIC DNA]</scope>
    <source>
        <strain evidence="2 3">NST_G2</strain>
    </source>
</reference>
<evidence type="ECO:0000256" key="1">
    <source>
        <dbReference type="SAM" id="MobiDB-lite"/>
    </source>
</evidence>
<sequence length="169" mass="18915">MANLFYGVSQEHDIALIDRNGERTGFLRVLVEPILAVAEEEEDQRSKEESVGGGKCPSPLFSPNSEGCQRSGQSTLVFKDAEYFPQVRMDGGWNDGRLAFGSPGPRPTGARTPTTVMPEREDTIVETVERNTPKIQRGRFFPADSTTSNEQRWLFDTTFKEVPETIEEN</sequence>
<dbReference type="Proteomes" id="UP000275846">
    <property type="component" value="Unassembled WGS sequence"/>
</dbReference>
<organism evidence="2 3">
    <name type="scientific">Schistocephalus solidus</name>
    <name type="common">Tapeworm</name>
    <dbReference type="NCBI Taxonomy" id="70667"/>
    <lineage>
        <taxon>Eukaryota</taxon>
        <taxon>Metazoa</taxon>
        <taxon>Spiralia</taxon>
        <taxon>Lophotrochozoa</taxon>
        <taxon>Platyhelminthes</taxon>
        <taxon>Cestoda</taxon>
        <taxon>Eucestoda</taxon>
        <taxon>Diphyllobothriidea</taxon>
        <taxon>Diphyllobothriidae</taxon>
        <taxon>Schistocephalus</taxon>
    </lineage>
</organism>
<dbReference type="STRING" id="70667.A0A3P7DPV2"/>
<feature type="region of interest" description="Disordered" evidence="1">
    <location>
        <begin position="40"/>
        <end position="72"/>
    </location>
</feature>
<accession>A0A3P7DPV2</accession>
<evidence type="ECO:0000313" key="3">
    <source>
        <dbReference type="Proteomes" id="UP000275846"/>
    </source>
</evidence>
<dbReference type="EMBL" id="UYSU01046874">
    <property type="protein sequence ID" value="VDM05654.1"/>
    <property type="molecule type" value="Genomic_DNA"/>
</dbReference>
<dbReference type="AlphaFoldDB" id="A0A3P7DPV2"/>
<protein>
    <submittedName>
        <fullName evidence="2">Uncharacterized protein</fullName>
    </submittedName>
</protein>
<proteinExistence type="predicted"/>